<evidence type="ECO:0000313" key="2">
    <source>
        <dbReference type="Proteomes" id="UP000816034"/>
    </source>
</evidence>
<keyword evidence="2" id="KW-1185">Reference proteome</keyword>
<dbReference type="RefSeq" id="XP_044552791.1">
    <property type="nucleotide sequence ID" value="XM_044691791.1"/>
</dbReference>
<evidence type="ECO:0000313" key="1">
    <source>
        <dbReference type="EMBL" id="KAG2388799.1"/>
    </source>
</evidence>
<dbReference type="GeneID" id="68092700"/>
<comment type="caution">
    <text evidence="1">The sequence shown here is derived from an EMBL/GenBank/DDBJ whole genome shotgun (WGS) entry which is preliminary data.</text>
</comment>
<reference evidence="1 2" key="1">
    <citation type="journal article" date="2018" name="BMC Genomics">
        <title>The genome of Naegleria lovaniensis, the basis for a comparative approach to unravel pathogenicity factors of the human pathogenic amoeba N. fowleri.</title>
        <authorList>
            <person name="Liechti N."/>
            <person name="Schurch N."/>
            <person name="Bruggmann R."/>
            <person name="Wittwer M."/>
        </authorList>
    </citation>
    <scope>NUCLEOTIDE SEQUENCE [LARGE SCALE GENOMIC DNA]</scope>
    <source>
        <strain evidence="1 2">ATCC 30569</strain>
    </source>
</reference>
<proteinExistence type="predicted"/>
<protein>
    <recommendedName>
        <fullName evidence="3">F-box domain-containing protein</fullName>
    </recommendedName>
</protein>
<gene>
    <name evidence="1" type="ORF">C9374_000238</name>
</gene>
<evidence type="ECO:0008006" key="3">
    <source>
        <dbReference type="Google" id="ProtNLM"/>
    </source>
</evidence>
<dbReference type="Proteomes" id="UP000816034">
    <property type="component" value="Unassembled WGS sequence"/>
</dbReference>
<accession>A0AA88GZE7</accession>
<dbReference type="AlphaFoldDB" id="A0AA88GZE7"/>
<name>A0AA88GZE7_NAELO</name>
<sequence>MKLNKSTVQPQYTRTLKKIKKSLNDDDRKEGINHTTILELPFELLSCIMDFIKNPRDGFHFSMMFKQWYYELYATHELFIGPRILSELNKMKYDPQPRFSLEKPTPPPSTKNKRILKMLSTIASKVTQQQEQLDSIQTKHEKMDSWKKYIGKIKKKRGSQVAQLVSQQIFEKVEFQKMRVWEMDYRKNFGATITIGELTFRHEAYDERDCSTQWTLSEVIGSGTNHDDQSDITLMVAKREEEFTSYDPRVVDRIRHKLGLGCVETQNVASTSCLTDKLIVKCLLRALPWREQMNCVFVDSLAKYEDNNQVYLEQLEKKNAQK</sequence>
<dbReference type="EMBL" id="PYSW02000009">
    <property type="protein sequence ID" value="KAG2388799.1"/>
    <property type="molecule type" value="Genomic_DNA"/>
</dbReference>
<organism evidence="1 2">
    <name type="scientific">Naegleria lovaniensis</name>
    <name type="common">Amoeba</name>
    <dbReference type="NCBI Taxonomy" id="51637"/>
    <lineage>
        <taxon>Eukaryota</taxon>
        <taxon>Discoba</taxon>
        <taxon>Heterolobosea</taxon>
        <taxon>Tetramitia</taxon>
        <taxon>Eutetramitia</taxon>
        <taxon>Vahlkampfiidae</taxon>
        <taxon>Naegleria</taxon>
    </lineage>
</organism>